<sequence>MMLRHLLVSTAVVVAFSAPALAQDQTAVPVDSVLPYSWTGFYAGAHAGYGWGSQHDNLSVPTGGGAPDDSFNANGAVGGLHAGYNAQIDSIVFGLEADIDLSGISGSTHASVVGAEGSTISRLSLSSSWQGSVRARIGYAFDRLLIYGTGGVAFGDAKVSGSVENSIEAFDIRSGAYSGSQTQTLVGWTAGGGVEYAFDDHWSARFEARYTDFGKASYRLVGPGGTLRFKSGFDETMALVGVSYRF</sequence>
<dbReference type="EMBL" id="JAUSVX010000004">
    <property type="protein sequence ID" value="MDQ0469764.1"/>
    <property type="molecule type" value="Genomic_DNA"/>
</dbReference>
<keyword evidence="9" id="KW-1185">Reference proteome</keyword>
<dbReference type="RefSeq" id="WP_307272790.1">
    <property type="nucleotide sequence ID" value="NZ_JAUSVX010000004.1"/>
</dbReference>
<proteinExistence type="inferred from homology"/>
<dbReference type="PANTHER" id="PTHR34001">
    <property type="entry name" value="BLL7405 PROTEIN"/>
    <property type="match status" value="1"/>
</dbReference>
<dbReference type="Proteomes" id="UP001242480">
    <property type="component" value="Unassembled WGS sequence"/>
</dbReference>
<protein>
    <submittedName>
        <fullName evidence="8">Outer membrane immunogenic protein</fullName>
    </submittedName>
</protein>
<comment type="similarity">
    <text evidence="5">Belongs to the Omp25/RopB family.</text>
</comment>
<evidence type="ECO:0000313" key="8">
    <source>
        <dbReference type="EMBL" id="MDQ0469764.1"/>
    </source>
</evidence>
<evidence type="ECO:0000259" key="7">
    <source>
        <dbReference type="Pfam" id="PF13505"/>
    </source>
</evidence>
<name>A0ABU0J680_9HYPH</name>
<evidence type="ECO:0000256" key="6">
    <source>
        <dbReference type="SAM" id="SignalP"/>
    </source>
</evidence>
<evidence type="ECO:0000256" key="3">
    <source>
        <dbReference type="ARBA" id="ARBA00023136"/>
    </source>
</evidence>
<organism evidence="8 9">
    <name type="scientific">Labrys wisconsinensis</name>
    <dbReference type="NCBI Taxonomy" id="425677"/>
    <lineage>
        <taxon>Bacteria</taxon>
        <taxon>Pseudomonadati</taxon>
        <taxon>Pseudomonadota</taxon>
        <taxon>Alphaproteobacteria</taxon>
        <taxon>Hyphomicrobiales</taxon>
        <taxon>Xanthobacteraceae</taxon>
        <taxon>Labrys</taxon>
    </lineage>
</organism>
<keyword evidence="4" id="KW-0998">Cell outer membrane</keyword>
<feature type="domain" description="Outer membrane protein beta-barrel" evidence="7">
    <location>
        <begin position="9"/>
        <end position="246"/>
    </location>
</feature>
<evidence type="ECO:0000313" key="9">
    <source>
        <dbReference type="Proteomes" id="UP001242480"/>
    </source>
</evidence>
<evidence type="ECO:0000256" key="4">
    <source>
        <dbReference type="ARBA" id="ARBA00023237"/>
    </source>
</evidence>
<dbReference type="Pfam" id="PF13505">
    <property type="entry name" value="OMP_b-brl"/>
    <property type="match status" value="1"/>
</dbReference>
<dbReference type="InterPro" id="IPR011250">
    <property type="entry name" value="OMP/PagP_B-barrel"/>
</dbReference>
<keyword evidence="2 6" id="KW-0732">Signal</keyword>
<comment type="subcellular location">
    <subcellularLocation>
        <location evidence="1">Cell outer membrane</location>
    </subcellularLocation>
</comment>
<gene>
    <name evidence="8" type="ORF">QO011_002780</name>
</gene>
<keyword evidence="3" id="KW-0472">Membrane</keyword>
<feature type="chain" id="PRO_5046549648" evidence="6">
    <location>
        <begin position="23"/>
        <end position="246"/>
    </location>
</feature>
<feature type="signal peptide" evidence="6">
    <location>
        <begin position="1"/>
        <end position="22"/>
    </location>
</feature>
<dbReference type="InterPro" id="IPR027385">
    <property type="entry name" value="Beta-barrel_OMP"/>
</dbReference>
<evidence type="ECO:0000256" key="5">
    <source>
        <dbReference type="ARBA" id="ARBA00038306"/>
    </source>
</evidence>
<dbReference type="InterPro" id="IPR051692">
    <property type="entry name" value="OMP-like"/>
</dbReference>
<dbReference type="Gene3D" id="2.40.160.20">
    <property type="match status" value="1"/>
</dbReference>
<evidence type="ECO:0000256" key="2">
    <source>
        <dbReference type="ARBA" id="ARBA00022729"/>
    </source>
</evidence>
<reference evidence="8 9" key="1">
    <citation type="submission" date="2023-07" db="EMBL/GenBank/DDBJ databases">
        <title>Genomic Encyclopedia of Type Strains, Phase IV (KMG-IV): sequencing the most valuable type-strain genomes for metagenomic binning, comparative biology and taxonomic classification.</title>
        <authorList>
            <person name="Goeker M."/>
        </authorList>
    </citation>
    <scope>NUCLEOTIDE SEQUENCE [LARGE SCALE GENOMIC DNA]</scope>
    <source>
        <strain evidence="8 9">DSM 19619</strain>
    </source>
</reference>
<comment type="caution">
    <text evidence="8">The sequence shown here is derived from an EMBL/GenBank/DDBJ whole genome shotgun (WGS) entry which is preliminary data.</text>
</comment>
<dbReference type="PANTHER" id="PTHR34001:SF3">
    <property type="entry name" value="BLL7405 PROTEIN"/>
    <property type="match status" value="1"/>
</dbReference>
<accession>A0ABU0J680</accession>
<dbReference type="SUPFAM" id="SSF56925">
    <property type="entry name" value="OMPA-like"/>
    <property type="match status" value="1"/>
</dbReference>
<evidence type="ECO:0000256" key="1">
    <source>
        <dbReference type="ARBA" id="ARBA00004442"/>
    </source>
</evidence>